<dbReference type="Proteomes" id="UP000197138">
    <property type="component" value="Unassembled WGS sequence"/>
</dbReference>
<evidence type="ECO:0000313" key="2">
    <source>
        <dbReference type="EMBL" id="PKI52900.1"/>
    </source>
</evidence>
<organism evidence="1 3">
    <name type="scientific">Punica granatum</name>
    <name type="common">Pomegranate</name>
    <dbReference type="NCBI Taxonomy" id="22663"/>
    <lineage>
        <taxon>Eukaryota</taxon>
        <taxon>Viridiplantae</taxon>
        <taxon>Streptophyta</taxon>
        <taxon>Embryophyta</taxon>
        <taxon>Tracheophyta</taxon>
        <taxon>Spermatophyta</taxon>
        <taxon>Magnoliopsida</taxon>
        <taxon>eudicotyledons</taxon>
        <taxon>Gunneridae</taxon>
        <taxon>Pentapetalae</taxon>
        <taxon>rosids</taxon>
        <taxon>malvids</taxon>
        <taxon>Myrtales</taxon>
        <taxon>Lythraceae</taxon>
        <taxon>Punica</taxon>
    </lineage>
</organism>
<evidence type="ECO:0000313" key="1">
    <source>
        <dbReference type="EMBL" id="OWM80381.1"/>
    </source>
</evidence>
<comment type="caution">
    <text evidence="1">The sequence shown here is derived from an EMBL/GenBank/DDBJ whole genome shotgun (WGS) entry which is preliminary data.</text>
</comment>
<dbReference type="EMBL" id="MTKT01002229">
    <property type="protein sequence ID" value="OWM80381.1"/>
    <property type="molecule type" value="Genomic_DNA"/>
</dbReference>
<name>A0A218X785_PUNGR</name>
<reference evidence="1" key="2">
    <citation type="submission" date="2017-06" db="EMBL/GenBank/DDBJ databases">
        <title>The pomegranate genome and the genomics of punicalagin biosynthesis.</title>
        <authorList>
            <person name="Xu C."/>
        </authorList>
    </citation>
    <scope>NUCLEOTIDE SEQUENCE [LARGE SCALE GENOMIC DNA]</scope>
    <source>
        <tissue evidence="1">Fresh leaf</tissue>
    </source>
</reference>
<evidence type="ECO:0000313" key="3">
    <source>
        <dbReference type="Proteomes" id="UP000197138"/>
    </source>
</evidence>
<sequence>MTRLGRGDLNRAALGFWAGPVCSMEIRIRLEEKKKVKTRRGRPSRGRGGGGRVVDELELRVRRGSWKLFSRGRAAGLGEKSSWESLMSKLWVSTRSRAGSLRGVRSSRGSRRKIELRVFGREVELRVSGVRSSRVFFLFLWTSSEKSRSFRAERIHKIEPSAVREDGPS</sequence>
<evidence type="ECO:0000313" key="4">
    <source>
        <dbReference type="Proteomes" id="UP000233551"/>
    </source>
</evidence>
<reference evidence="2 4" key="3">
    <citation type="submission" date="2017-11" db="EMBL/GenBank/DDBJ databases">
        <title>De-novo sequencing of pomegranate (Punica granatum L.) genome.</title>
        <authorList>
            <person name="Akparov Z."/>
            <person name="Amiraslanov A."/>
            <person name="Hajiyeva S."/>
            <person name="Abbasov M."/>
            <person name="Kaur K."/>
            <person name="Hamwieh A."/>
            <person name="Solovyev V."/>
            <person name="Salamov A."/>
            <person name="Braich B."/>
            <person name="Kosarev P."/>
            <person name="Mahmoud A."/>
            <person name="Hajiyev E."/>
            <person name="Babayeva S."/>
            <person name="Izzatullayeva V."/>
            <person name="Mammadov A."/>
            <person name="Mammadov A."/>
            <person name="Sharifova S."/>
            <person name="Ojaghi J."/>
            <person name="Eynullazada K."/>
            <person name="Bayramov B."/>
            <person name="Abdulazimova A."/>
            <person name="Shahmuradov I."/>
        </authorList>
    </citation>
    <scope>NUCLEOTIDE SEQUENCE [LARGE SCALE GENOMIC DNA]</scope>
    <source>
        <strain evidence="2">AG2017</strain>
        <strain evidence="4">cv. AG2017</strain>
        <tissue evidence="2">Leaf</tissue>
    </source>
</reference>
<dbReference type="AlphaFoldDB" id="A0A218X785"/>
<dbReference type="Proteomes" id="UP000233551">
    <property type="component" value="Unassembled WGS sequence"/>
</dbReference>
<protein>
    <submittedName>
        <fullName evidence="1">Uncharacterized protein</fullName>
    </submittedName>
</protein>
<accession>A0A218X785</accession>
<proteinExistence type="predicted"/>
<keyword evidence="4" id="KW-1185">Reference proteome</keyword>
<dbReference type="EMBL" id="PGOL01001890">
    <property type="protein sequence ID" value="PKI52900.1"/>
    <property type="molecule type" value="Genomic_DNA"/>
</dbReference>
<gene>
    <name evidence="1" type="ORF">CDL15_Pgr019661</name>
    <name evidence="2" type="ORF">CRG98_026731</name>
</gene>
<reference evidence="3" key="1">
    <citation type="journal article" date="2017" name="Plant J.">
        <title>The pomegranate (Punica granatum L.) genome and the genomics of punicalagin biosynthesis.</title>
        <authorList>
            <person name="Qin G."/>
            <person name="Xu C."/>
            <person name="Ming R."/>
            <person name="Tang H."/>
            <person name="Guyot R."/>
            <person name="Kramer E.M."/>
            <person name="Hu Y."/>
            <person name="Yi X."/>
            <person name="Qi Y."/>
            <person name="Xu X."/>
            <person name="Gao Z."/>
            <person name="Pan H."/>
            <person name="Jian J."/>
            <person name="Tian Y."/>
            <person name="Yue Z."/>
            <person name="Xu Y."/>
        </authorList>
    </citation>
    <scope>NUCLEOTIDE SEQUENCE [LARGE SCALE GENOMIC DNA]</scope>
    <source>
        <strain evidence="3">cv. Dabenzi</strain>
    </source>
</reference>